<keyword evidence="2" id="KW-0560">Oxidoreductase</keyword>
<keyword evidence="4" id="KW-1185">Reference proteome</keyword>
<name>A0ABS6W6U4_9BIFI</name>
<organism evidence="3 4">
    <name type="scientific">Bifidobacterium phasiani</name>
    <dbReference type="NCBI Taxonomy" id="2834431"/>
    <lineage>
        <taxon>Bacteria</taxon>
        <taxon>Bacillati</taxon>
        <taxon>Actinomycetota</taxon>
        <taxon>Actinomycetes</taxon>
        <taxon>Bifidobacteriales</taxon>
        <taxon>Bifidobacteriaceae</taxon>
        <taxon>Bifidobacterium</taxon>
    </lineage>
</organism>
<evidence type="ECO:0000313" key="3">
    <source>
        <dbReference type="EMBL" id="MBW3082167.1"/>
    </source>
</evidence>
<dbReference type="Pfam" id="PF00106">
    <property type="entry name" value="adh_short"/>
    <property type="match status" value="1"/>
</dbReference>
<dbReference type="Proteomes" id="UP000812844">
    <property type="component" value="Unassembled WGS sequence"/>
</dbReference>
<sequence length="292" mass="30834">MKDYFGYAGTTAVVTGAASGMGRATAEMLVDLGADVYALDRADIPVPGVKAAIHTDLGVRDSIDEAFARIPDHIDSFFGIAGVSGSNCDFLTTTKIDLIANKYICEKILPGRMSEGGAIAFITSTGGVGWELEGNKQVYLPVVQADGWDGAVAAVEGSVLAHLPGTLGYPFSKMAMNYYVAQLQAVYASRGIRVNAVLPGSTSSGLSDEFARMSGGEESLTRHNGYSNRLARPEEMAAPVVFLNSAMASDVSGELMIVDYGYTIERTAGIVQEPPIEFSAILEQIAKAAQQQ</sequence>
<dbReference type="Pfam" id="PF13561">
    <property type="entry name" value="adh_short_C2"/>
    <property type="match status" value="1"/>
</dbReference>
<evidence type="ECO:0000256" key="1">
    <source>
        <dbReference type="ARBA" id="ARBA00006484"/>
    </source>
</evidence>
<dbReference type="EMBL" id="JAHBBD010000003">
    <property type="protein sequence ID" value="MBW3082167.1"/>
    <property type="molecule type" value="Genomic_DNA"/>
</dbReference>
<evidence type="ECO:0000256" key="2">
    <source>
        <dbReference type="ARBA" id="ARBA00023002"/>
    </source>
</evidence>
<dbReference type="PANTHER" id="PTHR24321">
    <property type="entry name" value="DEHYDROGENASES, SHORT CHAIN"/>
    <property type="match status" value="1"/>
</dbReference>
<evidence type="ECO:0000313" key="4">
    <source>
        <dbReference type="Proteomes" id="UP000812844"/>
    </source>
</evidence>
<dbReference type="PANTHER" id="PTHR24321:SF8">
    <property type="entry name" value="ESTRADIOL 17-BETA-DEHYDROGENASE 8-RELATED"/>
    <property type="match status" value="1"/>
</dbReference>
<protein>
    <submittedName>
        <fullName evidence="3">SDR family oxidoreductase</fullName>
    </submittedName>
</protein>
<comment type="caution">
    <text evidence="3">The sequence shown here is derived from an EMBL/GenBank/DDBJ whole genome shotgun (WGS) entry which is preliminary data.</text>
</comment>
<accession>A0ABS6W6U4</accession>
<dbReference type="InterPro" id="IPR002347">
    <property type="entry name" value="SDR_fam"/>
</dbReference>
<dbReference type="RefSeq" id="WP_219080030.1">
    <property type="nucleotide sequence ID" value="NZ_JAHBBD010000003.1"/>
</dbReference>
<gene>
    <name evidence="3" type="ORF">KIH73_02015</name>
</gene>
<reference evidence="3 4" key="1">
    <citation type="submission" date="2021-05" db="EMBL/GenBank/DDBJ databases">
        <title>Phylogenetic classification of ten novel species belonging to the genus Bifidobacterium comprising B. colchicus sp. nov., B. abeli sp. nov., B. bicoloris sp. nov., B. guerezis sp. nov., B. rosaliae sp. nov., B. santillanensis sp. nov., B. argentati sp. nov., B. amazzoni sp. nov., B. pluviali sp. nov., and B. pinnaculum sp. nov.</title>
        <authorList>
            <person name="Lugli G.A."/>
            <person name="Ruiz Garcia L."/>
            <person name="Margolles A."/>
            <person name="Ventura M."/>
        </authorList>
    </citation>
    <scope>NUCLEOTIDE SEQUENCE [LARGE SCALE GENOMIC DNA]</scope>
    <source>
        <strain evidence="3 4">6T3</strain>
    </source>
</reference>
<comment type="similarity">
    <text evidence="1">Belongs to the short-chain dehydrogenases/reductases (SDR) family.</text>
</comment>
<proteinExistence type="inferred from homology"/>